<name>A0A0K8R8A1_IXORI</name>
<feature type="signal peptide" evidence="2">
    <location>
        <begin position="1"/>
        <end position="19"/>
    </location>
</feature>
<keyword evidence="2" id="KW-0732">Signal</keyword>
<protein>
    <submittedName>
        <fullName evidence="3">Uncharacterized protein</fullName>
    </submittedName>
</protein>
<accession>A0A0K8R8A1</accession>
<sequence length="193" mass="22389">MEPLTVALFFLCIAIGSFSRMCTDDDCVDKRLLEWTMYPFLYKRDEGRYTYKICSGLCLRNVSTRVNPSILTRDTTFFSCQENKILSQCFLPMSAEYESVQPVCNDYDCIQVSFDKCNDCLELRLYPVFPYDHVKPVCFTREDRKYLGRCTIPAYHGVVNKQCNIKPTTRLVHFMCTIVALYASCCGFICLHL</sequence>
<reference evidence="3" key="1">
    <citation type="submission" date="2012-12" db="EMBL/GenBank/DDBJ databases">
        <title>Identification and characterization of a phenylalanine ammonia-lyase gene family in Isatis indigotica Fort.</title>
        <authorList>
            <person name="Liu Q."/>
            <person name="Chen J."/>
            <person name="Zhou X."/>
            <person name="Di P."/>
            <person name="Xiao Y."/>
            <person name="Xuan H."/>
            <person name="Zhang L."/>
            <person name="Chen W."/>
        </authorList>
    </citation>
    <scope>NUCLEOTIDE SEQUENCE</scope>
    <source>
        <tissue evidence="3">Salivary gland</tissue>
    </source>
</reference>
<feature type="transmembrane region" description="Helical" evidence="1">
    <location>
        <begin position="171"/>
        <end position="191"/>
    </location>
</feature>
<organism evidence="3">
    <name type="scientific">Ixodes ricinus</name>
    <name type="common">Common tick</name>
    <name type="synonym">Acarus ricinus</name>
    <dbReference type="NCBI Taxonomy" id="34613"/>
    <lineage>
        <taxon>Eukaryota</taxon>
        <taxon>Metazoa</taxon>
        <taxon>Ecdysozoa</taxon>
        <taxon>Arthropoda</taxon>
        <taxon>Chelicerata</taxon>
        <taxon>Arachnida</taxon>
        <taxon>Acari</taxon>
        <taxon>Parasitiformes</taxon>
        <taxon>Ixodida</taxon>
        <taxon>Ixodoidea</taxon>
        <taxon>Ixodidae</taxon>
        <taxon>Ixodinae</taxon>
        <taxon>Ixodes</taxon>
    </lineage>
</organism>
<dbReference type="EMBL" id="GADI01006416">
    <property type="protein sequence ID" value="JAA67392.1"/>
    <property type="molecule type" value="mRNA"/>
</dbReference>
<keyword evidence="1" id="KW-1133">Transmembrane helix</keyword>
<dbReference type="AlphaFoldDB" id="A0A0K8R8A1"/>
<evidence type="ECO:0000313" key="3">
    <source>
        <dbReference type="EMBL" id="JAA67392.1"/>
    </source>
</evidence>
<evidence type="ECO:0000256" key="1">
    <source>
        <dbReference type="SAM" id="Phobius"/>
    </source>
</evidence>
<keyword evidence="1" id="KW-0812">Transmembrane</keyword>
<keyword evidence="1" id="KW-0472">Membrane</keyword>
<proteinExistence type="evidence at transcript level"/>
<evidence type="ECO:0000256" key="2">
    <source>
        <dbReference type="SAM" id="SignalP"/>
    </source>
</evidence>
<feature type="chain" id="PRO_5005516258" evidence="2">
    <location>
        <begin position="20"/>
        <end position="193"/>
    </location>
</feature>